<dbReference type="InterPro" id="IPR028976">
    <property type="entry name" value="CheC-like_sf"/>
</dbReference>
<feature type="non-terminal residue" evidence="3">
    <location>
        <position position="1"/>
    </location>
</feature>
<feature type="non-terminal residue" evidence="3">
    <location>
        <position position="235"/>
    </location>
</feature>
<protein>
    <recommendedName>
        <fullName evidence="4">Flagellar motor switch protein FliM</fullName>
    </recommendedName>
</protein>
<dbReference type="Pfam" id="PF02154">
    <property type="entry name" value="FliM"/>
    <property type="match status" value="1"/>
</dbReference>
<dbReference type="CDD" id="cd17908">
    <property type="entry name" value="FliM"/>
    <property type="match status" value="1"/>
</dbReference>
<accession>A0A383DGV1</accession>
<dbReference type="Gene3D" id="3.40.1550.10">
    <property type="entry name" value="CheC-like"/>
    <property type="match status" value="1"/>
</dbReference>
<reference evidence="3" key="1">
    <citation type="submission" date="2018-05" db="EMBL/GenBank/DDBJ databases">
        <authorList>
            <person name="Lanie J.A."/>
            <person name="Ng W.-L."/>
            <person name="Kazmierczak K.M."/>
            <person name="Andrzejewski T.M."/>
            <person name="Davidsen T.M."/>
            <person name="Wayne K.J."/>
            <person name="Tettelin H."/>
            <person name="Glass J.I."/>
            <person name="Rusch D."/>
            <person name="Podicherti R."/>
            <person name="Tsui H.-C.T."/>
            <person name="Winkler M.E."/>
        </authorList>
    </citation>
    <scope>NUCLEOTIDE SEQUENCE</scope>
</reference>
<dbReference type="GO" id="GO:0006935">
    <property type="term" value="P:chemotaxis"/>
    <property type="evidence" value="ECO:0007669"/>
    <property type="project" value="UniProtKB-KW"/>
</dbReference>
<dbReference type="AlphaFoldDB" id="A0A383DGV1"/>
<evidence type="ECO:0000256" key="1">
    <source>
        <dbReference type="ARBA" id="ARBA00022500"/>
    </source>
</evidence>
<evidence type="ECO:0000313" key="3">
    <source>
        <dbReference type="EMBL" id="SVE43078.1"/>
    </source>
</evidence>
<keyword evidence="1" id="KW-0145">Chemotaxis</keyword>
<name>A0A383DGV1_9ZZZZ</name>
<dbReference type="GO" id="GO:0003774">
    <property type="term" value="F:cytoskeletal motor activity"/>
    <property type="evidence" value="ECO:0007669"/>
    <property type="project" value="InterPro"/>
</dbReference>
<dbReference type="InterPro" id="IPR001689">
    <property type="entry name" value="Flag_FliM"/>
</dbReference>
<feature type="region of interest" description="Disordered" evidence="2">
    <location>
        <begin position="24"/>
        <end position="46"/>
    </location>
</feature>
<gene>
    <name evidence="3" type="ORF">METZ01_LOCUS495932</name>
</gene>
<dbReference type="GO" id="GO:0071973">
    <property type="term" value="P:bacterial-type flagellum-dependent cell motility"/>
    <property type="evidence" value="ECO:0007669"/>
    <property type="project" value="InterPro"/>
</dbReference>
<evidence type="ECO:0000256" key="2">
    <source>
        <dbReference type="SAM" id="MobiDB-lite"/>
    </source>
</evidence>
<dbReference type="EMBL" id="UINC01216793">
    <property type="protein sequence ID" value="SVE43078.1"/>
    <property type="molecule type" value="Genomic_DNA"/>
</dbReference>
<dbReference type="SUPFAM" id="SSF103039">
    <property type="entry name" value="CheC-like"/>
    <property type="match status" value="1"/>
</dbReference>
<organism evidence="3">
    <name type="scientific">marine metagenome</name>
    <dbReference type="NCBI Taxonomy" id="408172"/>
    <lineage>
        <taxon>unclassified sequences</taxon>
        <taxon>metagenomes</taxon>
        <taxon>ecological metagenomes</taxon>
    </lineage>
</organism>
<dbReference type="GO" id="GO:0009425">
    <property type="term" value="C:bacterial-type flagellum basal body"/>
    <property type="evidence" value="ECO:0007669"/>
    <property type="project" value="InterPro"/>
</dbReference>
<proteinExistence type="predicted"/>
<sequence>SEVRLFRDMTSPMGGAPKTLLSFADDPMDEEGMDAPEGGSPEETIRVHHPDGAQEDVPASVIHTFTVGKQAALSSTEVHRFKQHNATLIRSLGARLSMFLRTELMMELASLEVIDLGKYATQFPGDRHMILFKIQPFEAIGALDIAKPLSLTIADRMLGGKGFAVNPDRTIREVETAMVDQIGQIALREWANFWKFEEPLRVTMLGHESDPSHIPAAGLDEDFYHLSIEGQIGDC</sequence>
<evidence type="ECO:0008006" key="4">
    <source>
        <dbReference type="Google" id="ProtNLM"/>
    </source>
</evidence>